<keyword evidence="2" id="KW-1185">Reference proteome</keyword>
<evidence type="ECO:0000313" key="1">
    <source>
        <dbReference type="EMBL" id="SMH43420.1"/>
    </source>
</evidence>
<dbReference type="AlphaFoldDB" id="A0A1X7NYA2"/>
<organism evidence="1 2">
    <name type="scientific">Mesorhizobium australicum</name>
    <dbReference type="NCBI Taxonomy" id="536018"/>
    <lineage>
        <taxon>Bacteria</taxon>
        <taxon>Pseudomonadati</taxon>
        <taxon>Pseudomonadota</taxon>
        <taxon>Alphaproteobacteria</taxon>
        <taxon>Hyphomicrobiales</taxon>
        <taxon>Phyllobacteriaceae</taxon>
        <taxon>Mesorhizobium</taxon>
    </lineage>
</organism>
<name>A0A1X7NYA2_9HYPH</name>
<accession>A0A1X7NYA2</accession>
<dbReference type="RefSeq" id="WP_085464797.1">
    <property type="nucleotide sequence ID" value="NZ_FXBL01000004.1"/>
</dbReference>
<gene>
    <name evidence="1" type="ORF">SAMN02982922_2905</name>
</gene>
<sequence length="71" mass="7643">MNITLIARTTYKRTSKVTLQTITYTADEYGQVFNATQRAALDAGKPVTIEDSSHIKDEVVNASALAIAALA</sequence>
<dbReference type="EMBL" id="FXBL01000004">
    <property type="protein sequence ID" value="SMH43420.1"/>
    <property type="molecule type" value="Genomic_DNA"/>
</dbReference>
<protein>
    <submittedName>
        <fullName evidence="1">Uncharacterized protein</fullName>
    </submittedName>
</protein>
<evidence type="ECO:0000313" key="2">
    <source>
        <dbReference type="Proteomes" id="UP000193083"/>
    </source>
</evidence>
<dbReference type="Proteomes" id="UP000193083">
    <property type="component" value="Unassembled WGS sequence"/>
</dbReference>
<reference evidence="1 2" key="1">
    <citation type="submission" date="2017-04" db="EMBL/GenBank/DDBJ databases">
        <authorList>
            <person name="Afonso C.L."/>
            <person name="Miller P.J."/>
            <person name="Scott M.A."/>
            <person name="Spackman E."/>
            <person name="Goraichik I."/>
            <person name="Dimitrov K.M."/>
            <person name="Suarez D.L."/>
            <person name="Swayne D.E."/>
        </authorList>
    </citation>
    <scope>NUCLEOTIDE SEQUENCE [LARGE SCALE GENOMIC DNA]</scope>
    <source>
        <strain evidence="1 2">B5P</strain>
    </source>
</reference>
<proteinExistence type="predicted"/>